<keyword evidence="5" id="KW-1185">Reference proteome</keyword>
<dbReference type="Pfam" id="PF07501">
    <property type="entry name" value="G5"/>
    <property type="match status" value="1"/>
</dbReference>
<dbReference type="InterPro" id="IPR010611">
    <property type="entry name" value="3D_dom"/>
</dbReference>
<sequence length="405" mass="43712">MGTEMRSRRKLGLAVASLLVFTATLMVLITEGTKKTVALTLDGEELVIKTHADTIGEMLNELDVDVKETDYLSHDPSTAVKDQLSLIWEPAKPVILTDGDESKKVLTTASTVRQLFHEESIELSKHDQINVSLNEKVVENMTIDIERAFEVVLNNGKNQEKVWTTSTTVADFLQQQGVELGDLDQVKPELDKELVPGKSVDVIRVEKVSDVVEEPVDFKVVTKQDGNLEKGTEKVIQEGQKGLLKKKYEVTKENGKVVKRSLVSEEEIKESTAKIVAVGTKAAPAPADSSKPQSAVAKVSSPQKAKAGGGKEVYMDATAYTADCNGCSGITATGINLKANPNAKVVAVDPNVIPLGSKVWVEGYGYAVAGDTGGAIKGNRIDVHVGSKGQAYNFGKKRVKVRIVD</sequence>
<name>A0ABW4KJR0_9BACI</name>
<dbReference type="CDD" id="cd22786">
    <property type="entry name" value="DPBB_YuiC-like"/>
    <property type="match status" value="1"/>
</dbReference>
<keyword evidence="1" id="KW-0732">Signal</keyword>
<dbReference type="PANTHER" id="PTHR39160:SF4">
    <property type="entry name" value="RESUSCITATION-PROMOTING FACTOR RPFB"/>
    <property type="match status" value="1"/>
</dbReference>
<evidence type="ECO:0000256" key="1">
    <source>
        <dbReference type="ARBA" id="ARBA00022729"/>
    </source>
</evidence>
<dbReference type="InterPro" id="IPR011098">
    <property type="entry name" value="G5_dom"/>
</dbReference>
<feature type="region of interest" description="Disordered" evidence="2">
    <location>
        <begin position="282"/>
        <end position="308"/>
    </location>
</feature>
<dbReference type="PROSITE" id="PS51109">
    <property type="entry name" value="G5"/>
    <property type="match status" value="1"/>
</dbReference>
<dbReference type="EMBL" id="JBHUEO010000058">
    <property type="protein sequence ID" value="MFD1708142.1"/>
    <property type="molecule type" value="Genomic_DNA"/>
</dbReference>
<protein>
    <submittedName>
        <fullName evidence="4">Ubiquitin-like domain-containing protein</fullName>
    </submittedName>
</protein>
<gene>
    <name evidence="4" type="ORF">ACFSCZ_15575</name>
</gene>
<dbReference type="InterPro" id="IPR051933">
    <property type="entry name" value="Resuscitation_pf_RpfB"/>
</dbReference>
<proteinExistence type="predicted"/>
<organism evidence="4 5">
    <name type="scientific">Siminovitchia sediminis</name>
    <dbReference type="NCBI Taxonomy" id="1274353"/>
    <lineage>
        <taxon>Bacteria</taxon>
        <taxon>Bacillati</taxon>
        <taxon>Bacillota</taxon>
        <taxon>Bacilli</taxon>
        <taxon>Bacillales</taxon>
        <taxon>Bacillaceae</taxon>
        <taxon>Siminovitchia</taxon>
    </lineage>
</organism>
<evidence type="ECO:0000313" key="4">
    <source>
        <dbReference type="EMBL" id="MFD1708142.1"/>
    </source>
</evidence>
<feature type="domain" description="G5" evidence="3">
    <location>
        <begin position="202"/>
        <end position="282"/>
    </location>
</feature>
<dbReference type="SMART" id="SM01208">
    <property type="entry name" value="G5"/>
    <property type="match status" value="1"/>
</dbReference>
<dbReference type="Proteomes" id="UP001597301">
    <property type="component" value="Unassembled WGS sequence"/>
</dbReference>
<evidence type="ECO:0000259" key="3">
    <source>
        <dbReference type="PROSITE" id="PS51109"/>
    </source>
</evidence>
<dbReference type="InterPro" id="IPR007137">
    <property type="entry name" value="DUF348"/>
</dbReference>
<feature type="compositionally biased region" description="Low complexity" evidence="2">
    <location>
        <begin position="282"/>
        <end position="295"/>
    </location>
</feature>
<dbReference type="PANTHER" id="PTHR39160">
    <property type="entry name" value="CELL WALL-BINDING PROTEIN YOCH"/>
    <property type="match status" value="1"/>
</dbReference>
<dbReference type="RefSeq" id="WP_380775104.1">
    <property type="nucleotide sequence ID" value="NZ_JBHUEO010000058.1"/>
</dbReference>
<comment type="caution">
    <text evidence="4">The sequence shown here is derived from an EMBL/GenBank/DDBJ whole genome shotgun (WGS) entry which is preliminary data.</text>
</comment>
<dbReference type="InterPro" id="IPR036908">
    <property type="entry name" value="RlpA-like_sf"/>
</dbReference>
<evidence type="ECO:0000313" key="5">
    <source>
        <dbReference type="Proteomes" id="UP001597301"/>
    </source>
</evidence>
<reference evidence="5" key="1">
    <citation type="journal article" date="2019" name="Int. J. Syst. Evol. Microbiol.">
        <title>The Global Catalogue of Microorganisms (GCM) 10K type strain sequencing project: providing services to taxonomists for standard genome sequencing and annotation.</title>
        <authorList>
            <consortium name="The Broad Institute Genomics Platform"/>
            <consortium name="The Broad Institute Genome Sequencing Center for Infectious Disease"/>
            <person name="Wu L."/>
            <person name="Ma J."/>
        </authorList>
    </citation>
    <scope>NUCLEOTIDE SEQUENCE [LARGE SCALE GENOMIC DNA]</scope>
    <source>
        <strain evidence="5">CGMCC 1.12295</strain>
    </source>
</reference>
<accession>A0ABW4KJR0</accession>
<dbReference type="Gene3D" id="2.40.40.10">
    <property type="entry name" value="RlpA-like domain"/>
    <property type="match status" value="1"/>
</dbReference>
<dbReference type="Pfam" id="PF06725">
    <property type="entry name" value="3D"/>
    <property type="match status" value="1"/>
</dbReference>
<dbReference type="Pfam" id="PF03990">
    <property type="entry name" value="DUF348"/>
    <property type="match status" value="3"/>
</dbReference>
<dbReference type="Gene3D" id="2.20.230.10">
    <property type="entry name" value="Resuscitation-promoting factor rpfb"/>
    <property type="match status" value="1"/>
</dbReference>
<evidence type="ECO:0000256" key="2">
    <source>
        <dbReference type="SAM" id="MobiDB-lite"/>
    </source>
</evidence>
<dbReference type="SUPFAM" id="SSF50685">
    <property type="entry name" value="Barwin-like endoglucanases"/>
    <property type="match status" value="1"/>
</dbReference>